<keyword evidence="1" id="KW-0378">Hydrolase</keyword>
<dbReference type="Proteomes" id="UP000001505">
    <property type="component" value="Chromosome"/>
</dbReference>
<keyword evidence="3" id="KW-1185">Reference proteome</keyword>
<dbReference type="HOGENOM" id="CLU_121823_1_1_0"/>
<evidence type="ECO:0000256" key="1">
    <source>
        <dbReference type="PIRNR" id="PIRNR033490"/>
    </source>
</evidence>
<dbReference type="AlphaFoldDB" id="D6YWQ3"/>
<dbReference type="eggNOG" id="COG2337">
    <property type="taxonomic scope" value="Bacteria"/>
</dbReference>
<dbReference type="GO" id="GO:0016075">
    <property type="term" value="P:rRNA catabolic process"/>
    <property type="evidence" value="ECO:0007669"/>
    <property type="project" value="TreeGrafter"/>
</dbReference>
<comment type="similarity">
    <text evidence="1">Belongs to the PemK/MazF family.</text>
</comment>
<dbReference type="Pfam" id="PF02452">
    <property type="entry name" value="PemK_toxin"/>
    <property type="match status" value="1"/>
</dbReference>
<dbReference type="EMBL" id="CP001928">
    <property type="protein sequence ID" value="ADI38564.1"/>
    <property type="molecule type" value="Genomic_DNA"/>
</dbReference>
<protein>
    <recommendedName>
        <fullName evidence="1">mRNA interferase</fullName>
        <ecNumber evidence="1">3.1.-.-</ecNumber>
    </recommendedName>
</protein>
<dbReference type="KEGG" id="wch:wcw_1207"/>
<reference evidence="2 3" key="1">
    <citation type="journal article" date="2010" name="PLoS ONE">
        <title>The Waddlia genome: a window into chlamydial biology.</title>
        <authorList>
            <person name="Bertelli C."/>
            <person name="Collyn F."/>
            <person name="Croxatto A."/>
            <person name="Ruckert C."/>
            <person name="Polkinghorne A."/>
            <person name="Kebbi-Beghdadi C."/>
            <person name="Goesmann A."/>
            <person name="Vaughan L."/>
            <person name="Greub G."/>
        </authorList>
    </citation>
    <scope>NUCLEOTIDE SEQUENCE [LARGE SCALE GENOMIC DNA]</scope>
    <source>
        <strain evidence="3">ATCC VR-1470 / WSU 86-1044</strain>
    </source>
</reference>
<comment type="function">
    <text evidence="1">Toxic component of a type II toxin-antitoxin (TA) system.</text>
</comment>
<dbReference type="GO" id="GO:0006402">
    <property type="term" value="P:mRNA catabolic process"/>
    <property type="evidence" value="ECO:0007669"/>
    <property type="project" value="TreeGrafter"/>
</dbReference>
<evidence type="ECO:0000313" key="2">
    <source>
        <dbReference type="EMBL" id="ADI38564.1"/>
    </source>
</evidence>
<organism evidence="2 3">
    <name type="scientific">Waddlia chondrophila (strain ATCC VR-1470 / WSU 86-1044)</name>
    <dbReference type="NCBI Taxonomy" id="716544"/>
    <lineage>
        <taxon>Bacteria</taxon>
        <taxon>Pseudomonadati</taxon>
        <taxon>Chlamydiota</taxon>
        <taxon>Chlamydiia</taxon>
        <taxon>Parachlamydiales</taxon>
        <taxon>Waddliaceae</taxon>
        <taxon>Waddlia</taxon>
    </lineage>
</organism>
<dbReference type="STRING" id="716544.wcw_1207"/>
<dbReference type="OrthoDB" id="9808744at2"/>
<dbReference type="InterPro" id="IPR011067">
    <property type="entry name" value="Plasmid_toxin/cell-grow_inhib"/>
</dbReference>
<keyword evidence="1" id="KW-0255">Endonuclease</keyword>
<dbReference type="InterPro" id="IPR003477">
    <property type="entry name" value="PemK-like"/>
</dbReference>
<dbReference type="GO" id="GO:0016787">
    <property type="term" value="F:hydrolase activity"/>
    <property type="evidence" value="ECO:0007669"/>
    <property type="project" value="UniProtKB-KW"/>
</dbReference>
<dbReference type="EC" id="3.1.-.-" evidence="1"/>
<evidence type="ECO:0000313" key="3">
    <source>
        <dbReference type="Proteomes" id="UP000001505"/>
    </source>
</evidence>
<dbReference type="Gene3D" id="2.30.30.110">
    <property type="match status" value="1"/>
</dbReference>
<keyword evidence="1" id="KW-0540">Nuclease</keyword>
<dbReference type="GO" id="GO:0003677">
    <property type="term" value="F:DNA binding"/>
    <property type="evidence" value="ECO:0007669"/>
    <property type="project" value="InterPro"/>
</dbReference>
<name>D6YWQ3_WADCW</name>
<proteinExistence type="inferred from homology"/>
<dbReference type="PANTHER" id="PTHR33988">
    <property type="entry name" value="ENDORIBONUCLEASE MAZF-RELATED"/>
    <property type="match status" value="1"/>
</dbReference>
<dbReference type="RefSeq" id="WP_013182276.1">
    <property type="nucleotide sequence ID" value="NC_014225.1"/>
</dbReference>
<dbReference type="GO" id="GO:0004521">
    <property type="term" value="F:RNA endonuclease activity"/>
    <property type="evidence" value="ECO:0007669"/>
    <property type="project" value="TreeGrafter"/>
</dbReference>
<dbReference type="PANTHER" id="PTHR33988:SF1">
    <property type="entry name" value="ENDORIBONUCLEASE MAZF7-RELATED"/>
    <property type="match status" value="1"/>
</dbReference>
<sequence>MALKKNHPLQGEIWLFDPDPVKGNEIGKKVRPALVVSNNLMNKGASGLIIVVPITSKDKKIPSHIRIDPPEGGVNLSSFAVCEQVRSISKNRLVKRLGKIQSVTVLKEVGSWLNDLLWMDI</sequence>
<accession>D6YWQ3</accession>
<gene>
    <name evidence="2" type="primary">mazF</name>
    <name evidence="2" type="ordered locus">wcw_1207</name>
</gene>
<dbReference type="SUPFAM" id="SSF50118">
    <property type="entry name" value="Cell growth inhibitor/plasmid maintenance toxic component"/>
    <property type="match status" value="1"/>
</dbReference>
<dbReference type="PIRSF" id="PIRSF033490">
    <property type="entry name" value="MazF"/>
    <property type="match status" value="1"/>
</dbReference>